<feature type="chain" id="PRO_5039093683" evidence="2">
    <location>
        <begin position="19"/>
        <end position="228"/>
    </location>
</feature>
<keyword evidence="1" id="KW-0812">Transmembrane</keyword>
<dbReference type="EMBL" id="JAFLEQ010000018">
    <property type="protein sequence ID" value="MBN9645309.1"/>
    <property type="molecule type" value="Genomic_DNA"/>
</dbReference>
<sequence>MKRSHAIVAAVSVLSVLAAGPFALLAATSGNAVLAWIAVFFYLVALLCVVAIAPFVVKFLRGLARRVGTVERDIVMLTNTIGRAAPVLRRIDDRGRALVYGGVGENSCSRHDRSGRLDIAIVVSSKAEAREAIDLFNSSSERMGRLVLVLSPQKMGRWGTWIDEDLGTGVHVVAGEHLLDGSASTELLFTSGLVACITSFQDSAARVFSHVVKVDEVIAALELESVHG</sequence>
<dbReference type="AlphaFoldDB" id="A0A939E1L9"/>
<keyword evidence="2" id="KW-0732">Signal</keyword>
<accession>A0A939E1L9</accession>
<keyword evidence="1" id="KW-1133">Transmembrane helix</keyword>
<evidence type="ECO:0000313" key="3">
    <source>
        <dbReference type="EMBL" id="MBN9645309.1"/>
    </source>
</evidence>
<feature type="signal peptide" evidence="2">
    <location>
        <begin position="1"/>
        <end position="18"/>
    </location>
</feature>
<protein>
    <submittedName>
        <fullName evidence="3">Uncharacterized protein</fullName>
    </submittedName>
</protein>
<reference evidence="3" key="1">
    <citation type="submission" date="2021-03" db="EMBL/GenBank/DDBJ databases">
        <authorList>
            <person name="Sun Q."/>
        </authorList>
    </citation>
    <scope>NUCLEOTIDE SEQUENCE</scope>
    <source>
        <strain evidence="3">CCM 8862</strain>
    </source>
</reference>
<evidence type="ECO:0000256" key="2">
    <source>
        <dbReference type="SAM" id="SignalP"/>
    </source>
</evidence>
<keyword evidence="4" id="KW-1185">Reference proteome</keyword>
<name>A0A939E1L9_9CORY</name>
<comment type="caution">
    <text evidence="3">The sequence shown here is derived from an EMBL/GenBank/DDBJ whole genome shotgun (WGS) entry which is preliminary data.</text>
</comment>
<dbReference type="Proteomes" id="UP000664332">
    <property type="component" value="Unassembled WGS sequence"/>
</dbReference>
<keyword evidence="1" id="KW-0472">Membrane</keyword>
<feature type="transmembrane region" description="Helical" evidence="1">
    <location>
        <begin position="36"/>
        <end position="57"/>
    </location>
</feature>
<evidence type="ECO:0000313" key="4">
    <source>
        <dbReference type="Proteomes" id="UP000664332"/>
    </source>
</evidence>
<dbReference type="RefSeq" id="WP_207279792.1">
    <property type="nucleotide sequence ID" value="NZ_JAFLEQ010000018.1"/>
</dbReference>
<gene>
    <name evidence="3" type="ORF">JZY06_11900</name>
</gene>
<proteinExistence type="predicted"/>
<organism evidence="3 4">
    <name type="scientific">Corynebacterium mendelii</name>
    <dbReference type="NCBI Taxonomy" id="2765362"/>
    <lineage>
        <taxon>Bacteria</taxon>
        <taxon>Bacillati</taxon>
        <taxon>Actinomycetota</taxon>
        <taxon>Actinomycetes</taxon>
        <taxon>Mycobacteriales</taxon>
        <taxon>Corynebacteriaceae</taxon>
        <taxon>Corynebacterium</taxon>
    </lineage>
</organism>
<evidence type="ECO:0000256" key="1">
    <source>
        <dbReference type="SAM" id="Phobius"/>
    </source>
</evidence>